<dbReference type="AlphaFoldDB" id="A0A284VSV9"/>
<protein>
    <submittedName>
        <fullName evidence="1">Uncharacterized protein</fullName>
    </submittedName>
</protein>
<evidence type="ECO:0000313" key="2">
    <source>
        <dbReference type="Proteomes" id="UP000218615"/>
    </source>
</evidence>
<proteinExistence type="predicted"/>
<accession>A0A284VSV9</accession>
<organism evidence="1 2">
    <name type="scientific">Candidatus Methanoperedens nitratireducens</name>
    <dbReference type="NCBI Taxonomy" id="1392998"/>
    <lineage>
        <taxon>Archaea</taxon>
        <taxon>Methanobacteriati</taxon>
        <taxon>Methanobacteriota</taxon>
        <taxon>Stenosarchaea group</taxon>
        <taxon>Methanomicrobia</taxon>
        <taxon>Methanosarcinales</taxon>
        <taxon>ANME-2 cluster</taxon>
        <taxon>Candidatus Methanoperedentaceae</taxon>
        <taxon>Candidatus Methanoperedens</taxon>
    </lineage>
</organism>
<dbReference type="Proteomes" id="UP000218615">
    <property type="component" value="Unassembled WGS sequence"/>
</dbReference>
<reference evidence="2" key="1">
    <citation type="submission" date="2017-06" db="EMBL/GenBank/DDBJ databases">
        <authorList>
            <person name="Cremers G."/>
        </authorList>
    </citation>
    <scope>NUCLEOTIDE SEQUENCE [LARGE SCALE GENOMIC DNA]</scope>
</reference>
<evidence type="ECO:0000313" key="1">
    <source>
        <dbReference type="EMBL" id="SNQ62273.1"/>
    </source>
</evidence>
<name>A0A284VSV9_9EURY</name>
<dbReference type="EMBL" id="FZMP01000214">
    <property type="protein sequence ID" value="SNQ62273.1"/>
    <property type="molecule type" value="Genomic_DNA"/>
</dbReference>
<gene>
    <name evidence="1" type="ORF">MNV_660011</name>
</gene>
<sequence length="42" mass="5079">MDTPPYRIGYNEGQLRNYVYTTVFAKQRTTYGFLLFLHIKDF</sequence>
<keyword evidence="2" id="KW-1185">Reference proteome</keyword>